<gene>
    <name evidence="3" type="ORF">PDE_03356</name>
</gene>
<dbReference type="SUPFAM" id="SSF51905">
    <property type="entry name" value="FAD/NAD(P)-binding domain"/>
    <property type="match status" value="1"/>
</dbReference>
<evidence type="ECO:0000256" key="2">
    <source>
        <dbReference type="PIRNR" id="PIRNR037514"/>
    </source>
</evidence>
<dbReference type="PhylomeDB" id="S7ZCQ9"/>
<dbReference type="Gene3D" id="3.30.519.10">
    <property type="entry name" value="Guanine Nucleotide Dissociation Inhibitor, domain 2"/>
    <property type="match status" value="1"/>
</dbReference>
<name>S7ZCQ9_PENO1</name>
<dbReference type="GO" id="GO:0005092">
    <property type="term" value="F:GDP-dissociation inhibitor activity"/>
    <property type="evidence" value="ECO:0007669"/>
    <property type="project" value="UniProtKB-UniRule"/>
</dbReference>
<dbReference type="PRINTS" id="PR00891">
    <property type="entry name" value="RABGDIREP"/>
</dbReference>
<dbReference type="GO" id="GO:0007264">
    <property type="term" value="P:small GTPase-mediated signal transduction"/>
    <property type="evidence" value="ECO:0007669"/>
    <property type="project" value="UniProtKB-UniRule"/>
</dbReference>
<dbReference type="InterPro" id="IPR017230">
    <property type="entry name" value="Mrs6"/>
</dbReference>
<reference evidence="3 4" key="1">
    <citation type="journal article" date="2013" name="PLoS ONE">
        <title>Genomic and secretomic analyses reveal unique features of the lignocellulolytic enzyme system of Penicillium decumbens.</title>
        <authorList>
            <person name="Liu G."/>
            <person name="Zhang L."/>
            <person name="Wei X."/>
            <person name="Zou G."/>
            <person name="Qin Y."/>
            <person name="Ma L."/>
            <person name="Li J."/>
            <person name="Zheng H."/>
            <person name="Wang S."/>
            <person name="Wang C."/>
            <person name="Xun L."/>
            <person name="Zhao G.-P."/>
            <person name="Zhou Z."/>
            <person name="Qu Y."/>
        </authorList>
    </citation>
    <scope>NUCLEOTIDE SEQUENCE [LARGE SCALE GENOMIC DNA]</scope>
    <source>
        <strain evidence="4">114-2 / CGMCC 5302</strain>
    </source>
</reference>
<dbReference type="eggNOG" id="KOG1439">
    <property type="taxonomic scope" value="Eukaryota"/>
</dbReference>
<dbReference type="GO" id="GO:0005829">
    <property type="term" value="C:cytosol"/>
    <property type="evidence" value="ECO:0007669"/>
    <property type="project" value="TreeGrafter"/>
</dbReference>
<evidence type="ECO:0000256" key="1">
    <source>
        <dbReference type="ARBA" id="ARBA00005593"/>
    </source>
</evidence>
<dbReference type="InterPro" id="IPR036188">
    <property type="entry name" value="FAD/NAD-bd_sf"/>
</dbReference>
<dbReference type="EMBL" id="KB644411">
    <property type="protein sequence ID" value="EPS28410.1"/>
    <property type="molecule type" value="Genomic_DNA"/>
</dbReference>
<dbReference type="HOGENOM" id="CLU_021695_3_1_1"/>
<comment type="similarity">
    <text evidence="1 2">Belongs to the Rab GDI family.</text>
</comment>
<dbReference type="GO" id="GO:0005634">
    <property type="term" value="C:nucleus"/>
    <property type="evidence" value="ECO:0007669"/>
    <property type="project" value="TreeGrafter"/>
</dbReference>
<evidence type="ECO:0000313" key="4">
    <source>
        <dbReference type="Proteomes" id="UP000019376"/>
    </source>
</evidence>
<dbReference type="OrthoDB" id="1923006at2759"/>
<dbReference type="Proteomes" id="UP000019376">
    <property type="component" value="Unassembled WGS sequence"/>
</dbReference>
<dbReference type="Pfam" id="PF00996">
    <property type="entry name" value="GDI"/>
    <property type="match status" value="2"/>
</dbReference>
<dbReference type="GO" id="GO:0016192">
    <property type="term" value="P:vesicle-mediated transport"/>
    <property type="evidence" value="ECO:0007669"/>
    <property type="project" value="TreeGrafter"/>
</dbReference>
<dbReference type="STRING" id="933388.S7ZCQ9"/>
<protein>
    <recommendedName>
        <fullName evidence="2">Rab proteins geranylgeranyltransferase</fullName>
    </recommendedName>
</protein>
<dbReference type="PANTHER" id="PTHR11787">
    <property type="entry name" value="RAB GDP-DISSOCIATION INHIBITOR"/>
    <property type="match status" value="1"/>
</dbReference>
<dbReference type="AlphaFoldDB" id="S7ZCQ9"/>
<dbReference type="Gene3D" id="3.50.50.60">
    <property type="entry name" value="FAD/NAD(P)-binding domain"/>
    <property type="match status" value="1"/>
</dbReference>
<keyword evidence="4" id="KW-1185">Reference proteome</keyword>
<dbReference type="PIRSF" id="PIRSF037514">
    <property type="entry name" value="Rab_ger_ger_transf_A_fun"/>
    <property type="match status" value="1"/>
</dbReference>
<dbReference type="PANTHER" id="PTHR11787:SF4">
    <property type="entry name" value="CHM, RAB ESCORT PROTEIN 1"/>
    <property type="match status" value="1"/>
</dbReference>
<accession>S7ZCQ9</accession>
<organism evidence="3 4">
    <name type="scientific">Penicillium oxalicum (strain 114-2 / CGMCC 5302)</name>
    <name type="common">Penicillium decumbens</name>
    <dbReference type="NCBI Taxonomy" id="933388"/>
    <lineage>
        <taxon>Eukaryota</taxon>
        <taxon>Fungi</taxon>
        <taxon>Dikarya</taxon>
        <taxon>Ascomycota</taxon>
        <taxon>Pezizomycotina</taxon>
        <taxon>Eurotiomycetes</taxon>
        <taxon>Eurotiomycetidae</taxon>
        <taxon>Eurotiales</taxon>
        <taxon>Aspergillaceae</taxon>
        <taxon>Penicillium</taxon>
    </lineage>
</organism>
<dbReference type="GO" id="GO:0005968">
    <property type="term" value="C:Rab-protein geranylgeranyltransferase complex"/>
    <property type="evidence" value="ECO:0007669"/>
    <property type="project" value="TreeGrafter"/>
</dbReference>
<dbReference type="Gene3D" id="1.10.405.10">
    <property type="entry name" value="Guanine Nucleotide Dissociation Inhibitor, domain 1"/>
    <property type="match status" value="1"/>
</dbReference>
<evidence type="ECO:0000313" key="3">
    <source>
        <dbReference type="EMBL" id="EPS28410.1"/>
    </source>
</evidence>
<sequence>METLSEQPWDVVIAGTGLFQSLLALALSRSGKTVLHLDQNSYYGGSEAAFSLDEAAEWVEQVNQHPTRTPFEDAAIQTFQVQSSGSHDDVLDHKSSGRSSRLAASRAYNLSLSPHFLYTRSELISVLISSKVYRQLEFMAVGSWWVYSTGSLDEQKHDGGAMRIFHRVPGNREDIFSDSQISMKSKRTLIRFLRHISKDEEEQDGLAPEDLSGPFTGYLSANFGVPSELHSPLLSLALSQSSQQDTPASFAIPRVKRHLASMGAMGPGFAGVLSKYGGGSEILQVACRASAVGGAVYALDTAIESLTDAAKDEPNGASDHPIELRLSTGETVRSHLVIGSPWDLPIDDQPDCVKVARSITVASSSFDFLFPVTVEGAPVPASAVLMFSGDTLDSPSSPPVYLRVHSSDTGDCPRQQSVIYGSVAIPGSAGQELLERAVDRLLQAEGPQASALWSLRYTQLGRLGDNRSSCSIRSYSPNVFGFPPPSLDLAFEDQTVDLVKEAWIQIVGSSVPHDEFMIFEDREGTSDE</sequence>
<dbReference type="InterPro" id="IPR018203">
    <property type="entry name" value="GDP_dissociation_inhibitor"/>
</dbReference>
<proteinExistence type="inferred from homology"/>